<proteinExistence type="predicted"/>
<gene>
    <name evidence="1" type="ORF">JMA_34910</name>
</gene>
<sequence length="166" mass="19398">MSIPKVDFYFGALLSHLVNRGFSPVMKEGGQDRRIYALENETDSYFIYAKYSFTPRFKKESRIWTFSFYDTEMEKTLRSRHDNQYLFAFICGEEDLQNTEIILLTASEVSECIKTSDAGRKWLTIEMADRKRTLTVRGSAHSKPGYSLKITRSTDQRLEELPTMLF</sequence>
<dbReference type="Proteomes" id="UP000031449">
    <property type="component" value="Chromosome"/>
</dbReference>
<accession>A0A0B5AW44</accession>
<dbReference type="BioCyc" id="JESP1508404:G14D9-12772-MONOMER"/>
<keyword evidence="2" id="KW-1185">Reference proteome</keyword>
<evidence type="ECO:0000313" key="2">
    <source>
        <dbReference type="Proteomes" id="UP000031449"/>
    </source>
</evidence>
<dbReference type="HOGENOM" id="CLU_104502_0_0_9"/>
<dbReference type="STRING" id="1508404.JMA_34910"/>
<dbReference type="EMBL" id="CP009416">
    <property type="protein sequence ID" value="AJD92808.1"/>
    <property type="molecule type" value="Genomic_DNA"/>
</dbReference>
<organism evidence="1 2">
    <name type="scientific">Jeotgalibacillus malaysiensis</name>
    <dbReference type="NCBI Taxonomy" id="1508404"/>
    <lineage>
        <taxon>Bacteria</taxon>
        <taxon>Bacillati</taxon>
        <taxon>Bacillota</taxon>
        <taxon>Bacilli</taxon>
        <taxon>Bacillales</taxon>
        <taxon>Caryophanaceae</taxon>
        <taxon>Jeotgalibacillus</taxon>
    </lineage>
</organism>
<dbReference type="AlphaFoldDB" id="A0A0B5AW44"/>
<reference evidence="1 2" key="1">
    <citation type="submission" date="2014-08" db="EMBL/GenBank/DDBJ databases">
        <title>Complete genome of a marine bacteria Jeotgalibacillus malaysiensis.</title>
        <authorList>
            <person name="Yaakop A.S."/>
            <person name="Chan K.-G."/>
            <person name="Goh K.M."/>
        </authorList>
    </citation>
    <scope>NUCLEOTIDE SEQUENCE [LARGE SCALE GENOMIC DNA]</scope>
    <source>
        <strain evidence="1 2">D5</strain>
    </source>
</reference>
<evidence type="ECO:0000313" key="1">
    <source>
        <dbReference type="EMBL" id="AJD92808.1"/>
    </source>
</evidence>
<dbReference type="KEGG" id="jeo:JMA_34910"/>
<dbReference type="OrthoDB" id="2083716at2"/>
<protein>
    <submittedName>
        <fullName evidence="1">Uncharacterized protein</fullName>
    </submittedName>
</protein>
<name>A0A0B5AW44_9BACL</name>